<dbReference type="EMBL" id="UINC01193182">
    <property type="protein sequence ID" value="SVE08663.1"/>
    <property type="molecule type" value="Genomic_DNA"/>
</dbReference>
<accession>A0A383AM40</accession>
<dbReference type="AlphaFoldDB" id="A0A383AM40"/>
<proteinExistence type="predicted"/>
<dbReference type="InterPro" id="IPR011989">
    <property type="entry name" value="ARM-like"/>
</dbReference>
<dbReference type="SUPFAM" id="SSF48371">
    <property type="entry name" value="ARM repeat"/>
    <property type="match status" value="1"/>
</dbReference>
<evidence type="ECO:0008006" key="2">
    <source>
        <dbReference type="Google" id="ProtNLM"/>
    </source>
</evidence>
<sequence length="250" mass="27777">QLGDLLAASWVLREDLSQSAVRSGLIALSKIEPIRYKSFFTHYLKSEDPETRALAIRCRSLSSVADLFEVFRVHVRDEDSRVVQAALQSLQRVPYQSRPLEGLLKYLTQPLMSGNKEVLHSAIQLLGHRGVPEEFEPALQILKPLLALEDSETREVASDALSRLGGHEKFGEIAAAQGYVGNWKIVGPFLNDRSNKGFETVYKPEEDLNAGKYEAEYRWDFGGGNGNRTLELTWADAVPQDATGAIHVAA</sequence>
<protein>
    <recommendedName>
        <fullName evidence="2">HEAT repeat domain-containing protein</fullName>
    </recommendedName>
</protein>
<gene>
    <name evidence="1" type="ORF">METZ01_LOCUS461517</name>
</gene>
<reference evidence="1" key="1">
    <citation type="submission" date="2018-05" db="EMBL/GenBank/DDBJ databases">
        <authorList>
            <person name="Lanie J.A."/>
            <person name="Ng W.-L."/>
            <person name="Kazmierczak K.M."/>
            <person name="Andrzejewski T.M."/>
            <person name="Davidsen T.M."/>
            <person name="Wayne K.J."/>
            <person name="Tettelin H."/>
            <person name="Glass J.I."/>
            <person name="Rusch D."/>
            <person name="Podicherti R."/>
            <person name="Tsui H.-C.T."/>
            <person name="Winkler M.E."/>
        </authorList>
    </citation>
    <scope>NUCLEOTIDE SEQUENCE</scope>
</reference>
<feature type="non-terminal residue" evidence="1">
    <location>
        <position position="1"/>
    </location>
</feature>
<organism evidence="1">
    <name type="scientific">marine metagenome</name>
    <dbReference type="NCBI Taxonomy" id="408172"/>
    <lineage>
        <taxon>unclassified sequences</taxon>
        <taxon>metagenomes</taxon>
        <taxon>ecological metagenomes</taxon>
    </lineage>
</organism>
<feature type="non-terminal residue" evidence="1">
    <location>
        <position position="250"/>
    </location>
</feature>
<evidence type="ECO:0000313" key="1">
    <source>
        <dbReference type="EMBL" id="SVE08663.1"/>
    </source>
</evidence>
<dbReference type="Gene3D" id="1.25.10.10">
    <property type="entry name" value="Leucine-rich Repeat Variant"/>
    <property type="match status" value="1"/>
</dbReference>
<name>A0A383AM40_9ZZZZ</name>
<dbReference type="InterPro" id="IPR016024">
    <property type="entry name" value="ARM-type_fold"/>
</dbReference>